<dbReference type="Gene3D" id="2.115.10.20">
    <property type="entry name" value="Glycosyl hydrolase domain, family 43"/>
    <property type="match status" value="1"/>
</dbReference>
<dbReference type="InterPro" id="IPR023296">
    <property type="entry name" value="Glyco_hydro_beta-prop_sf"/>
</dbReference>
<proteinExistence type="inferred from homology"/>
<comment type="similarity">
    <text evidence="1">Belongs to the glycosyl hydrolase 43 family.</text>
</comment>
<keyword evidence="3" id="KW-0326">Glycosidase</keyword>
<dbReference type="SUPFAM" id="SSF75005">
    <property type="entry name" value="Arabinanase/levansucrase/invertase"/>
    <property type="match status" value="1"/>
</dbReference>
<organism evidence="4 5">
    <name type="scientific">Thalassobellus suaedae</name>
    <dbReference type="NCBI Taxonomy" id="3074124"/>
    <lineage>
        <taxon>Bacteria</taxon>
        <taxon>Pseudomonadati</taxon>
        <taxon>Bacteroidota</taxon>
        <taxon>Flavobacteriia</taxon>
        <taxon>Flavobacteriales</taxon>
        <taxon>Flavobacteriaceae</taxon>
        <taxon>Thalassobellus</taxon>
    </lineage>
</organism>
<dbReference type="InterPro" id="IPR006710">
    <property type="entry name" value="Glyco_hydro_43"/>
</dbReference>
<evidence type="ECO:0000313" key="5">
    <source>
        <dbReference type="Proteomes" id="UP001302806"/>
    </source>
</evidence>
<evidence type="ECO:0000256" key="1">
    <source>
        <dbReference type="ARBA" id="ARBA00009865"/>
    </source>
</evidence>
<accession>A0ABY9XT59</accession>
<dbReference type="EMBL" id="CP134537">
    <property type="protein sequence ID" value="WNH09090.1"/>
    <property type="molecule type" value="Genomic_DNA"/>
</dbReference>
<dbReference type="Pfam" id="PF04616">
    <property type="entry name" value="Glyco_hydro_43"/>
    <property type="match status" value="1"/>
</dbReference>
<dbReference type="PROSITE" id="PS51257">
    <property type="entry name" value="PROKAR_LIPOPROTEIN"/>
    <property type="match status" value="1"/>
</dbReference>
<evidence type="ECO:0000256" key="2">
    <source>
        <dbReference type="ARBA" id="ARBA00022801"/>
    </source>
</evidence>
<dbReference type="RefSeq" id="WP_415865616.1">
    <property type="nucleotide sequence ID" value="NZ_CP134537.1"/>
</dbReference>
<reference evidence="4 5" key="1">
    <citation type="submission" date="2023-09" db="EMBL/GenBank/DDBJ databases">
        <title>Thalassobella suaedae gen. nov., sp. nov., a marine bacterium of the family Flavobacteriaceae isolated from a halophyte Suaeda japonica.</title>
        <authorList>
            <person name="Lee S.Y."/>
            <person name="Hwang C.Y."/>
        </authorList>
    </citation>
    <scope>NUCLEOTIDE SEQUENCE [LARGE SCALE GENOMIC DNA]</scope>
    <source>
        <strain evidence="4 5">HL-DH14</strain>
    </source>
</reference>
<sequence length="119" mass="13966">MMIKIIKRLKVLQKVSYLCFLFLIIFSCKQKAESKKVEKPALVKITNPIVDGFFADPSMVKFDGKYYMYATIDPWGGDELAVFESSDFKNWEQKHINWYQLKRLVYHQHPIIVGFGLLV</sequence>
<evidence type="ECO:0000313" key="4">
    <source>
        <dbReference type="EMBL" id="WNH09090.1"/>
    </source>
</evidence>
<name>A0ABY9XT59_9FLAO</name>
<dbReference type="Proteomes" id="UP001302806">
    <property type="component" value="Chromosome"/>
</dbReference>
<evidence type="ECO:0000256" key="3">
    <source>
        <dbReference type="ARBA" id="ARBA00023295"/>
    </source>
</evidence>
<keyword evidence="2" id="KW-0378">Hydrolase</keyword>
<gene>
    <name evidence="4" type="ORF">RHP51_19045</name>
</gene>
<protein>
    <submittedName>
        <fullName evidence="4">Family 43 glycosylhydrolase</fullName>
    </submittedName>
</protein>